<dbReference type="EMBL" id="CAKXAJ010025338">
    <property type="protein sequence ID" value="CAH2238359.1"/>
    <property type="molecule type" value="Genomic_DNA"/>
</dbReference>
<dbReference type="AlphaFoldDB" id="A0A8S4RMX2"/>
<reference evidence="1" key="1">
    <citation type="submission" date="2022-03" db="EMBL/GenBank/DDBJ databases">
        <authorList>
            <person name="Lindestad O."/>
        </authorList>
    </citation>
    <scope>NUCLEOTIDE SEQUENCE</scope>
</reference>
<keyword evidence="2" id="KW-1185">Reference proteome</keyword>
<protein>
    <submittedName>
        <fullName evidence="1">Jg18005 protein</fullName>
    </submittedName>
</protein>
<accession>A0A8S4RMX2</accession>
<evidence type="ECO:0000313" key="1">
    <source>
        <dbReference type="EMBL" id="CAH2238359.1"/>
    </source>
</evidence>
<proteinExistence type="predicted"/>
<dbReference type="OrthoDB" id="407509at2759"/>
<organism evidence="1 2">
    <name type="scientific">Pararge aegeria aegeria</name>
    <dbReference type="NCBI Taxonomy" id="348720"/>
    <lineage>
        <taxon>Eukaryota</taxon>
        <taxon>Metazoa</taxon>
        <taxon>Ecdysozoa</taxon>
        <taxon>Arthropoda</taxon>
        <taxon>Hexapoda</taxon>
        <taxon>Insecta</taxon>
        <taxon>Pterygota</taxon>
        <taxon>Neoptera</taxon>
        <taxon>Endopterygota</taxon>
        <taxon>Lepidoptera</taxon>
        <taxon>Glossata</taxon>
        <taxon>Ditrysia</taxon>
        <taxon>Papilionoidea</taxon>
        <taxon>Nymphalidae</taxon>
        <taxon>Satyrinae</taxon>
        <taxon>Satyrini</taxon>
        <taxon>Parargina</taxon>
        <taxon>Pararge</taxon>
    </lineage>
</organism>
<comment type="caution">
    <text evidence="1">The sequence shown here is derived from an EMBL/GenBank/DDBJ whole genome shotgun (WGS) entry which is preliminary data.</text>
</comment>
<dbReference type="Proteomes" id="UP000838756">
    <property type="component" value="Unassembled WGS sequence"/>
</dbReference>
<gene>
    <name evidence="1" type="primary">jg18005</name>
    <name evidence="1" type="ORF">PAEG_LOCUS15464</name>
</gene>
<evidence type="ECO:0000313" key="2">
    <source>
        <dbReference type="Proteomes" id="UP000838756"/>
    </source>
</evidence>
<sequence length="73" mass="8659">MNWQWARHIVRRTDGRWGLKVLEWRPRTGKRSVGRTSRAAGCKQSRTVNYETTKRMCQAIDVMICADLINQYF</sequence>
<name>A0A8S4RMX2_9NEOP</name>